<name>A8H1I0_SHEPA</name>
<dbReference type="GO" id="GO:0046872">
    <property type="term" value="F:metal ion binding"/>
    <property type="evidence" value="ECO:0007669"/>
    <property type="project" value="UniProtKB-KW"/>
</dbReference>
<keyword evidence="1" id="KW-0479">Metal-binding</keyword>
<sequence>MLGKRILTAVAFAVVVLSGASHSDDTELYVYESTARSGARPQVLIIFDNSGSMGNMVDDAEAFYDPDVTYPAVGSDNSLQERMVYFTKGGIDNTAMPVPDSPSESRRFLSEINGCETSWEYLKNYGVFTGFFREYGFSGQNGTWQEVPDNNGANITHIDCFDDIEGKKWRNAPNQPSGFPIDSAGNKKNPIRYAEVNASSTTAEIDAAHTKAQQTGFGTGQSITLYTDNYLRWYHGDQESVPQTRLAIAKEVIKNTIVTTPSVDFGLAIFNINYPREGDGDGGRIISGIKVMNEANKISLLETIDNLPASTNTPLCETLYEAYRYFSGKSVYFGDDDYNVGNLGYKKNIPPRDTHKDVESDGKYVSPFKECQNRAYVVYITDGVPTLDNNADQKVLELPGVSSSDKFINTSPSFTSYLPALAGWMNTNDVNTSEAYPDDQNVTTFTIGFSEGADAAAALLKKTAEKGGGEYFHAADASALQAALQQVFSQILEVNASFTSPSIASNNFDRTRTFDSVYYAMFLPNKGPRWSGNLKKFRVTGDGDIVDKSGANALGNDGNLVSSACSYWTSDSTCASASDGGDGNDVRVGGAADSIGYIQKRKLLSNIGTNGAMATFNKSNASSYAGGDAKLSLHMGVDETQLEDMFNWAKGYDVDDDNGNSQTDDARDELMGDPLHSRPLAINFGTANIPDIRIIMGTNHGFLHMFKDENETVSESWAFMPYELLPNIRELKANVPTGVHSVYGLDSSPVSYVKTGASGLDKAWVFVGMRRGGKSYYAFDVTTPDSPRFMWKIDPDSAGMSELAQTWSEPVVTHIPGWPAGNTDPSKAKPVLIFGAGYSPSTKDGANVGIQDTEGRGVYIVDAETGTLVHTFGPDSSSSATQIPGITDSIPNSVAVLDSNSDKLTDRIYASDTGGNVWRLDLPSANPKDSTNPWTAFKFADLGGSSLTSDRRFFAEPVVAQTVFTNLAEVDVTYDGTTTTVKTYQDIPYDAVAIGTGHRPHPSDKTRQDKLFTLQDRNVVTRSFNGTNGNTVPEPITLVDLYDITSKAASTESEDITFGKKFGWYYSLGAIGEKSLAGASIIQGRVYFTSYVPGDTSSTNQCLIAGMGRLYSFALHKGTRTYTQEYIELGERVPDTPPPLIPEGDIYFPIPDAPRLPCVEGDVNCPKPPDCQNGDDKCVGSALGINRIYYHAND</sequence>
<dbReference type="InterPro" id="IPR008707">
    <property type="entry name" value="B-propeller_PilY1"/>
</dbReference>
<evidence type="ECO:0000256" key="1">
    <source>
        <dbReference type="ARBA" id="ARBA00022723"/>
    </source>
</evidence>
<dbReference type="KEGG" id="spl:Spea_1090"/>
<feature type="signal peptide" evidence="3">
    <location>
        <begin position="1"/>
        <end position="23"/>
    </location>
</feature>
<dbReference type="STRING" id="398579.Spea_1090"/>
<dbReference type="RefSeq" id="WP_012154348.1">
    <property type="nucleotide sequence ID" value="NC_009901.1"/>
</dbReference>
<evidence type="ECO:0000256" key="2">
    <source>
        <dbReference type="ARBA" id="ARBA00022837"/>
    </source>
</evidence>
<dbReference type="Pfam" id="PF05567">
    <property type="entry name" value="T4P_PilY1"/>
    <property type="match status" value="1"/>
</dbReference>
<accession>A8H1I0</accession>
<dbReference type="OrthoDB" id="7156875at2"/>
<evidence type="ECO:0000313" key="5">
    <source>
        <dbReference type="EMBL" id="ABV86417.1"/>
    </source>
</evidence>
<dbReference type="SUPFAM" id="SSF75011">
    <property type="entry name" value="3-carboxy-cis,cis-mucoante lactonizing enzyme"/>
    <property type="match status" value="1"/>
</dbReference>
<dbReference type="HOGENOM" id="CLU_004773_0_0_6"/>
<evidence type="ECO:0000256" key="3">
    <source>
        <dbReference type="SAM" id="SignalP"/>
    </source>
</evidence>
<keyword evidence="2" id="KW-0106">Calcium</keyword>
<keyword evidence="6" id="KW-1185">Reference proteome</keyword>
<protein>
    <submittedName>
        <fullName evidence="5">Type IV pilin biogenesis protein, putative</fullName>
    </submittedName>
</protein>
<dbReference type="Proteomes" id="UP000002608">
    <property type="component" value="Chromosome"/>
</dbReference>
<feature type="domain" description="PilY1 beta-propeller" evidence="4">
    <location>
        <begin position="692"/>
        <end position="955"/>
    </location>
</feature>
<organism evidence="5 6">
    <name type="scientific">Shewanella pealeana (strain ATCC 700345 / ANG-SQ1)</name>
    <dbReference type="NCBI Taxonomy" id="398579"/>
    <lineage>
        <taxon>Bacteria</taxon>
        <taxon>Pseudomonadati</taxon>
        <taxon>Pseudomonadota</taxon>
        <taxon>Gammaproteobacteria</taxon>
        <taxon>Alteromonadales</taxon>
        <taxon>Shewanellaceae</taxon>
        <taxon>Shewanella</taxon>
    </lineage>
</organism>
<dbReference type="AlphaFoldDB" id="A8H1I0"/>
<dbReference type="EMBL" id="CP000851">
    <property type="protein sequence ID" value="ABV86417.1"/>
    <property type="molecule type" value="Genomic_DNA"/>
</dbReference>
<reference evidence="5 6" key="1">
    <citation type="submission" date="2007-10" db="EMBL/GenBank/DDBJ databases">
        <title>Complete sequence of Shewanella pealeana ATCC 700345.</title>
        <authorList>
            <consortium name="US DOE Joint Genome Institute"/>
            <person name="Copeland A."/>
            <person name="Lucas S."/>
            <person name="Lapidus A."/>
            <person name="Barry K."/>
            <person name="Glavina del Rio T."/>
            <person name="Dalin E."/>
            <person name="Tice H."/>
            <person name="Pitluck S."/>
            <person name="Chertkov O."/>
            <person name="Brettin T."/>
            <person name="Bruce D."/>
            <person name="Detter J.C."/>
            <person name="Han C."/>
            <person name="Schmutz J."/>
            <person name="Larimer F."/>
            <person name="Land M."/>
            <person name="Hauser L."/>
            <person name="Kyrpides N."/>
            <person name="Kim E."/>
            <person name="Zhao J.-S.Z."/>
            <person name="Manno D."/>
            <person name="Hawari J."/>
            <person name="Richardson P."/>
        </authorList>
    </citation>
    <scope>NUCLEOTIDE SEQUENCE [LARGE SCALE GENOMIC DNA]</scope>
    <source>
        <strain evidence="6">ATCC 700345 / ANG-SQ1</strain>
    </source>
</reference>
<evidence type="ECO:0000259" key="4">
    <source>
        <dbReference type="Pfam" id="PF05567"/>
    </source>
</evidence>
<gene>
    <name evidence="5" type="ordered locus">Spea_1090</name>
</gene>
<feature type="chain" id="PRO_5002720132" evidence="3">
    <location>
        <begin position="24"/>
        <end position="1194"/>
    </location>
</feature>
<proteinExistence type="predicted"/>
<dbReference type="eggNOG" id="COG3419">
    <property type="taxonomic scope" value="Bacteria"/>
</dbReference>
<evidence type="ECO:0000313" key="6">
    <source>
        <dbReference type="Proteomes" id="UP000002608"/>
    </source>
</evidence>
<keyword evidence="3" id="KW-0732">Signal</keyword>
<dbReference type="Gene3D" id="3.40.50.410">
    <property type="entry name" value="von Willebrand factor, type A domain"/>
    <property type="match status" value="1"/>
</dbReference>
<dbReference type="InterPro" id="IPR036465">
    <property type="entry name" value="vWFA_dom_sf"/>
</dbReference>
<dbReference type="SUPFAM" id="SSF53300">
    <property type="entry name" value="vWA-like"/>
    <property type="match status" value="1"/>
</dbReference>